<sequence>MDISASQEIELPPHAASLIEGLRDFGYSLDTSLADIVDNSITACAKRIDIYADTVSDDPWIAIADNGHGMTRTELLEALRPGTKNPRDERDAKDLGRFGLGLKSASFSQCRQLTVLTRKDGETTAAVWDLDRVGETNRWSAAILDDPGTVPSAEHLGDSGTIVVWKKLDRLDGGYKNDDAKRTQTLNAALSRAERHLRLVFHRYLSGSPARISLYLNHVKLDPIDPFAEGHPARQLDSEEFMKLSNGVVSFKCVTLPHHKKMSKQEWDDIGGPEGHQRSQGLYVYRADRLIIAGGWLGLARQAESTKLCRVAVDIPNSMDADWKIDVKKASAQLPPIVKNKLKTIVERFVSTSKRTYTRRGRKLIADDQLPVWNRVLQDDKIIFKPDLSHPVFQDFRDRLGDDLKSDFDACIRLIGSSLPVETIHADIIGGAEKVASDHLDDEALSLQVGALITSLLEGGISADVIPDLLKNNVVLRSHWDRTQKIINKYLEEDA</sequence>
<dbReference type="EMBL" id="FORY01000001">
    <property type="protein sequence ID" value="SFI98784.1"/>
    <property type="molecule type" value="Genomic_DNA"/>
</dbReference>
<dbReference type="Pfam" id="PF13589">
    <property type="entry name" value="HATPase_c_3"/>
    <property type="match status" value="1"/>
</dbReference>
<name>A0A1I3MNS3_9RHOB</name>
<gene>
    <name evidence="1" type="ORF">SAMN04488138_10189</name>
</gene>
<organism evidence="1 2">
    <name type="scientific">Celeribacter halophilus</name>
    <dbReference type="NCBI Taxonomy" id="576117"/>
    <lineage>
        <taxon>Bacteria</taxon>
        <taxon>Pseudomonadati</taxon>
        <taxon>Pseudomonadota</taxon>
        <taxon>Alphaproteobacteria</taxon>
        <taxon>Rhodobacterales</taxon>
        <taxon>Roseobacteraceae</taxon>
        <taxon>Celeribacter</taxon>
    </lineage>
</organism>
<reference evidence="1 2" key="1">
    <citation type="submission" date="2016-10" db="EMBL/GenBank/DDBJ databases">
        <authorList>
            <person name="de Groot N.N."/>
        </authorList>
    </citation>
    <scope>NUCLEOTIDE SEQUENCE [LARGE SCALE GENOMIC DNA]</scope>
    <source>
        <strain evidence="1 2">CGMCC 1.8891</strain>
    </source>
</reference>
<evidence type="ECO:0000313" key="1">
    <source>
        <dbReference type="EMBL" id="SFI98784.1"/>
    </source>
</evidence>
<dbReference type="STRING" id="576117.SAMN04488138_10189"/>
<keyword evidence="1" id="KW-0418">Kinase</keyword>
<dbReference type="OrthoDB" id="9813438at2"/>
<dbReference type="GO" id="GO:0016301">
    <property type="term" value="F:kinase activity"/>
    <property type="evidence" value="ECO:0007669"/>
    <property type="project" value="UniProtKB-KW"/>
</dbReference>
<keyword evidence="1" id="KW-0808">Transferase</keyword>
<accession>A0A1I3MNS3</accession>
<dbReference type="GeneID" id="98663565"/>
<keyword evidence="2" id="KW-1185">Reference proteome</keyword>
<dbReference type="RefSeq" id="WP_066602976.1">
    <property type="nucleotide sequence ID" value="NZ_FORY01000001.1"/>
</dbReference>
<evidence type="ECO:0000313" key="2">
    <source>
        <dbReference type="Proteomes" id="UP000183299"/>
    </source>
</evidence>
<dbReference type="Gene3D" id="3.30.565.10">
    <property type="entry name" value="Histidine kinase-like ATPase, C-terminal domain"/>
    <property type="match status" value="1"/>
</dbReference>
<dbReference type="Proteomes" id="UP000183299">
    <property type="component" value="Unassembled WGS sequence"/>
</dbReference>
<dbReference type="AlphaFoldDB" id="A0A1I3MNS3"/>
<protein>
    <submittedName>
        <fullName evidence="1">Histidine kinase-, DNA gyrase B-, and HSP90-like ATPase</fullName>
    </submittedName>
</protein>
<dbReference type="SUPFAM" id="SSF55874">
    <property type="entry name" value="ATPase domain of HSP90 chaperone/DNA topoisomerase II/histidine kinase"/>
    <property type="match status" value="1"/>
</dbReference>
<dbReference type="InterPro" id="IPR036890">
    <property type="entry name" value="HATPase_C_sf"/>
</dbReference>
<proteinExistence type="predicted"/>